<evidence type="ECO:0000256" key="1">
    <source>
        <dbReference type="ARBA" id="ARBA00022670"/>
    </source>
</evidence>
<dbReference type="GO" id="GO:0046872">
    <property type="term" value="F:metal ion binding"/>
    <property type="evidence" value="ECO:0007669"/>
    <property type="project" value="UniProtKB-KW"/>
</dbReference>
<reference evidence="7" key="1">
    <citation type="submission" date="2020-03" db="EMBL/GenBank/DDBJ databases">
        <title>The deep terrestrial virosphere.</title>
        <authorList>
            <person name="Holmfeldt K."/>
            <person name="Nilsson E."/>
            <person name="Simone D."/>
            <person name="Lopez-Fernandez M."/>
            <person name="Wu X."/>
            <person name="de Brujin I."/>
            <person name="Lundin D."/>
            <person name="Andersson A."/>
            <person name="Bertilsson S."/>
            <person name="Dopson M."/>
        </authorList>
    </citation>
    <scope>NUCLEOTIDE SEQUENCE</scope>
    <source>
        <strain evidence="7">MM415B03054</strain>
    </source>
</reference>
<gene>
    <name evidence="7" type="ORF">MM415B03054_0011</name>
</gene>
<name>A0A6M3L0B4_9ZZZZ</name>
<evidence type="ECO:0000313" key="7">
    <source>
        <dbReference type="EMBL" id="QJA87094.1"/>
    </source>
</evidence>
<proteinExistence type="predicted"/>
<keyword evidence="3" id="KW-0378">Hydrolase</keyword>
<dbReference type="Pfam" id="PF14464">
    <property type="entry name" value="Prok-JAB"/>
    <property type="match status" value="1"/>
</dbReference>
<organism evidence="7">
    <name type="scientific">viral metagenome</name>
    <dbReference type="NCBI Taxonomy" id="1070528"/>
    <lineage>
        <taxon>unclassified sequences</taxon>
        <taxon>metagenomes</taxon>
        <taxon>organismal metagenomes</taxon>
    </lineage>
</organism>
<evidence type="ECO:0000256" key="3">
    <source>
        <dbReference type="ARBA" id="ARBA00022801"/>
    </source>
</evidence>
<evidence type="ECO:0000259" key="6">
    <source>
        <dbReference type="Pfam" id="PF14464"/>
    </source>
</evidence>
<dbReference type="GO" id="GO:0006508">
    <property type="term" value="P:proteolysis"/>
    <property type="evidence" value="ECO:0007669"/>
    <property type="project" value="UniProtKB-KW"/>
</dbReference>
<evidence type="ECO:0000256" key="5">
    <source>
        <dbReference type="ARBA" id="ARBA00023049"/>
    </source>
</evidence>
<keyword evidence="4" id="KW-0862">Zinc</keyword>
<evidence type="ECO:0000256" key="4">
    <source>
        <dbReference type="ARBA" id="ARBA00022833"/>
    </source>
</evidence>
<sequence>MWGKQQAQEAQITCSLIHNPVVYIESTPRAKIELLMKEYPHQEWLAYLTGRISEKENIFVEDISIPPHKEASGASAEAEPFHTPENCVGFIHSHHTMGAFHSGIDQSHVDKNYPVSITVAKNGGNELVYDGVSYTQTPCGKDTTLKATVKYVQPSPLFDSKKWLTEAKANIDKGRKIYQPKVVGAVYPRHSISKEPLLYSDYTDSFGYTVDGQGFVLTRKELEEMERQIWKD</sequence>
<protein>
    <submittedName>
        <fullName evidence="7">Putative prokaryotic JAB domain contining protein</fullName>
    </submittedName>
</protein>
<dbReference type="GO" id="GO:0008237">
    <property type="term" value="F:metallopeptidase activity"/>
    <property type="evidence" value="ECO:0007669"/>
    <property type="project" value="UniProtKB-KW"/>
</dbReference>
<accession>A0A6M3L0B4</accession>
<dbReference type="InterPro" id="IPR028090">
    <property type="entry name" value="JAB_dom_prok"/>
</dbReference>
<dbReference type="SUPFAM" id="SSF102712">
    <property type="entry name" value="JAB1/MPN domain"/>
    <property type="match status" value="1"/>
</dbReference>
<keyword evidence="1" id="KW-0645">Protease</keyword>
<keyword evidence="5" id="KW-0482">Metalloprotease</keyword>
<dbReference type="EMBL" id="MT142681">
    <property type="protein sequence ID" value="QJA87094.1"/>
    <property type="molecule type" value="Genomic_DNA"/>
</dbReference>
<feature type="domain" description="JAB" evidence="6">
    <location>
        <begin position="37"/>
        <end position="121"/>
    </location>
</feature>
<dbReference type="AlphaFoldDB" id="A0A6M3L0B4"/>
<keyword evidence="2" id="KW-0479">Metal-binding</keyword>
<dbReference type="Gene3D" id="3.40.140.10">
    <property type="entry name" value="Cytidine Deaminase, domain 2"/>
    <property type="match status" value="1"/>
</dbReference>
<evidence type="ECO:0000256" key="2">
    <source>
        <dbReference type="ARBA" id="ARBA00022723"/>
    </source>
</evidence>